<reference evidence="4" key="1">
    <citation type="submission" date="2025-08" db="UniProtKB">
        <authorList>
            <consortium name="RefSeq"/>
        </authorList>
    </citation>
    <scope>IDENTIFICATION</scope>
    <source>
        <tissue evidence="4">Thorax and Abdomen</tissue>
    </source>
</reference>
<dbReference type="InParanoid" id="A0A6J0BYY8"/>
<keyword evidence="2" id="KW-1133">Transmembrane helix</keyword>
<evidence type="ECO:0000256" key="2">
    <source>
        <dbReference type="SAM" id="Phobius"/>
    </source>
</evidence>
<feature type="region of interest" description="Disordered" evidence="1">
    <location>
        <begin position="145"/>
        <end position="173"/>
    </location>
</feature>
<evidence type="ECO:0000313" key="4">
    <source>
        <dbReference type="RefSeq" id="XP_015520191.2"/>
    </source>
</evidence>
<proteinExistence type="predicted"/>
<feature type="compositionally biased region" description="Polar residues" evidence="1">
    <location>
        <begin position="157"/>
        <end position="166"/>
    </location>
</feature>
<organism evidence="4">
    <name type="scientific">Neodiprion lecontei</name>
    <name type="common">Redheaded pine sawfly</name>
    <dbReference type="NCBI Taxonomy" id="441921"/>
    <lineage>
        <taxon>Eukaryota</taxon>
        <taxon>Metazoa</taxon>
        <taxon>Ecdysozoa</taxon>
        <taxon>Arthropoda</taxon>
        <taxon>Hexapoda</taxon>
        <taxon>Insecta</taxon>
        <taxon>Pterygota</taxon>
        <taxon>Neoptera</taxon>
        <taxon>Endopterygota</taxon>
        <taxon>Hymenoptera</taxon>
        <taxon>Tenthredinoidea</taxon>
        <taxon>Diprionidae</taxon>
        <taxon>Diprioninae</taxon>
        <taxon>Neodiprion</taxon>
    </lineage>
</organism>
<dbReference type="OrthoDB" id="7671494at2759"/>
<dbReference type="GeneID" id="107224596"/>
<dbReference type="AlphaFoldDB" id="A0A6J0BYY8"/>
<gene>
    <name evidence="4" type="primary">LOC107224596</name>
</gene>
<dbReference type="Proteomes" id="UP000829291">
    <property type="component" value="Chromosome 6"/>
</dbReference>
<dbReference type="KEGG" id="nlo:107224596"/>
<keyword evidence="3" id="KW-1185">Reference proteome</keyword>
<feature type="compositionally biased region" description="Basic residues" evidence="1">
    <location>
        <begin position="145"/>
        <end position="156"/>
    </location>
</feature>
<sequence>MISRLTASWIFYRFWEVLELPRCAIYEIVVKLVQFLFAISNLIYQMLMFLRDLCDETMQTFANFFQGIVNVVSGISCEDVEDFASACIVVLLWIGVIKIVLNMLGKNPGPIQSDDMSDKSNSFYDEELDADKRFDLDGCPRKLRKRKKTLRRHNRGRITQSTSSPQIDEEPSD</sequence>
<dbReference type="RefSeq" id="XP_015520191.2">
    <property type="nucleotide sequence ID" value="XM_015664705.2"/>
</dbReference>
<accession>A0A6J0BYY8</accession>
<keyword evidence="2" id="KW-0472">Membrane</keyword>
<keyword evidence="2" id="KW-0812">Transmembrane</keyword>
<evidence type="ECO:0000256" key="1">
    <source>
        <dbReference type="SAM" id="MobiDB-lite"/>
    </source>
</evidence>
<name>A0A6J0BYY8_NEOLC</name>
<feature type="transmembrane region" description="Helical" evidence="2">
    <location>
        <begin position="23"/>
        <end position="44"/>
    </location>
</feature>
<protein>
    <submittedName>
        <fullName evidence="4">Uncharacterized protein LOC107224596</fullName>
    </submittedName>
</protein>
<feature type="transmembrane region" description="Helical" evidence="2">
    <location>
        <begin position="83"/>
        <end position="101"/>
    </location>
</feature>
<evidence type="ECO:0000313" key="3">
    <source>
        <dbReference type="Proteomes" id="UP000829291"/>
    </source>
</evidence>